<keyword evidence="8 20" id="KW-0347">Helicase</keyword>
<evidence type="ECO:0000259" key="19">
    <source>
        <dbReference type="PROSITE" id="PS51194"/>
    </source>
</evidence>
<dbReference type="CDD" id="cd17920">
    <property type="entry name" value="DEXHc_RecQ"/>
    <property type="match status" value="1"/>
</dbReference>
<proteinExistence type="inferred from homology"/>
<dbReference type="EMBL" id="JAZHOG010000001">
    <property type="protein sequence ID" value="MEJ8566009.1"/>
    <property type="molecule type" value="Genomic_DNA"/>
</dbReference>
<evidence type="ECO:0000256" key="6">
    <source>
        <dbReference type="ARBA" id="ARBA00022763"/>
    </source>
</evidence>
<dbReference type="FunFam" id="3.40.50.300:FF:000296">
    <property type="entry name" value="ATP-dependent DNA helicase RecQ"/>
    <property type="match status" value="1"/>
</dbReference>
<dbReference type="InterPro" id="IPR011545">
    <property type="entry name" value="DEAD/DEAH_box_helicase_dom"/>
</dbReference>
<dbReference type="InterPro" id="IPR006293">
    <property type="entry name" value="DNA_helicase_ATP-dep_RecQ_bac"/>
</dbReference>
<dbReference type="Pfam" id="PF00270">
    <property type="entry name" value="DEAD"/>
    <property type="match status" value="1"/>
</dbReference>
<organism evidence="20 21">
    <name type="scientific">Elongatibacter sediminis</name>
    <dbReference type="NCBI Taxonomy" id="3119006"/>
    <lineage>
        <taxon>Bacteria</taxon>
        <taxon>Pseudomonadati</taxon>
        <taxon>Pseudomonadota</taxon>
        <taxon>Gammaproteobacteria</taxon>
        <taxon>Chromatiales</taxon>
        <taxon>Wenzhouxiangellaceae</taxon>
        <taxon>Elongatibacter</taxon>
    </lineage>
</organism>
<reference evidence="20 21" key="1">
    <citation type="submission" date="2024-02" db="EMBL/GenBank/DDBJ databases">
        <title>A novel Wenzhouxiangellaceae bacterium, isolated from coastal sediments.</title>
        <authorList>
            <person name="Du Z.-J."/>
            <person name="Ye Y.-Q."/>
            <person name="Zhang X.-Y."/>
        </authorList>
    </citation>
    <scope>NUCLEOTIDE SEQUENCE [LARGE SCALE GENOMIC DNA]</scope>
    <source>
        <strain evidence="20 21">CH-27</strain>
    </source>
</reference>
<dbReference type="GO" id="GO:0016787">
    <property type="term" value="F:hydrolase activity"/>
    <property type="evidence" value="ECO:0007669"/>
    <property type="project" value="UniProtKB-KW"/>
</dbReference>
<comment type="caution">
    <text evidence="20">The sequence shown here is derived from an EMBL/GenBank/DDBJ whole genome shotgun (WGS) entry which is preliminary data.</text>
</comment>
<protein>
    <recommendedName>
        <fullName evidence="16">DNA helicase RecQ</fullName>
        <ecNumber evidence="16">5.6.2.4</ecNumber>
    </recommendedName>
</protein>
<comment type="cofactor">
    <cofactor evidence="1">
        <name>Mg(2+)</name>
        <dbReference type="ChEBI" id="CHEBI:18420"/>
    </cofactor>
</comment>
<evidence type="ECO:0000256" key="2">
    <source>
        <dbReference type="ARBA" id="ARBA00001947"/>
    </source>
</evidence>
<keyword evidence="14" id="KW-0413">Isomerase</keyword>
<evidence type="ECO:0000256" key="4">
    <source>
        <dbReference type="ARBA" id="ARBA00022723"/>
    </source>
</evidence>
<dbReference type="InterPro" id="IPR036388">
    <property type="entry name" value="WH-like_DNA-bd_sf"/>
</dbReference>
<evidence type="ECO:0000256" key="3">
    <source>
        <dbReference type="ARBA" id="ARBA00005446"/>
    </source>
</evidence>
<comment type="cofactor">
    <cofactor evidence="2">
        <name>Zn(2+)</name>
        <dbReference type="ChEBI" id="CHEBI:29105"/>
    </cofactor>
</comment>
<evidence type="ECO:0000256" key="1">
    <source>
        <dbReference type="ARBA" id="ARBA00001946"/>
    </source>
</evidence>
<evidence type="ECO:0000256" key="7">
    <source>
        <dbReference type="ARBA" id="ARBA00022801"/>
    </source>
</evidence>
<dbReference type="SMART" id="SM00341">
    <property type="entry name" value="HRDC"/>
    <property type="match status" value="1"/>
</dbReference>
<evidence type="ECO:0000256" key="9">
    <source>
        <dbReference type="ARBA" id="ARBA00022833"/>
    </source>
</evidence>
<comment type="catalytic activity">
    <reaction evidence="15">
        <text>Couples ATP hydrolysis with the unwinding of duplex DNA by translocating in the 3'-5' direction.</text>
        <dbReference type="EC" id="5.6.2.4"/>
    </reaction>
</comment>
<dbReference type="GO" id="GO:0030894">
    <property type="term" value="C:replisome"/>
    <property type="evidence" value="ECO:0007669"/>
    <property type="project" value="TreeGrafter"/>
</dbReference>
<dbReference type="GO" id="GO:0006310">
    <property type="term" value="P:DNA recombination"/>
    <property type="evidence" value="ECO:0007669"/>
    <property type="project" value="UniProtKB-UniRule"/>
</dbReference>
<keyword evidence="13" id="KW-0234">DNA repair</keyword>
<dbReference type="SMART" id="SM00490">
    <property type="entry name" value="HELICc"/>
    <property type="match status" value="1"/>
</dbReference>
<dbReference type="GO" id="GO:0043138">
    <property type="term" value="F:3'-5' DNA helicase activity"/>
    <property type="evidence" value="ECO:0007669"/>
    <property type="project" value="UniProtKB-EC"/>
</dbReference>
<dbReference type="InterPro" id="IPR010997">
    <property type="entry name" value="HRDC-like_sf"/>
</dbReference>
<dbReference type="GO" id="GO:0005737">
    <property type="term" value="C:cytoplasm"/>
    <property type="evidence" value="ECO:0007669"/>
    <property type="project" value="TreeGrafter"/>
</dbReference>
<dbReference type="FunFam" id="1.10.150.80:FF:000002">
    <property type="entry name" value="ATP-dependent DNA helicase RecQ"/>
    <property type="match status" value="1"/>
</dbReference>
<dbReference type="GO" id="GO:0009432">
    <property type="term" value="P:SOS response"/>
    <property type="evidence" value="ECO:0007669"/>
    <property type="project" value="UniProtKB-UniRule"/>
</dbReference>
<dbReference type="FunFam" id="3.40.50.300:FF:000156">
    <property type="entry name" value="ATP-dependent DNA helicase recQ"/>
    <property type="match status" value="1"/>
</dbReference>
<gene>
    <name evidence="20" type="primary">recQ</name>
    <name evidence="20" type="ORF">V3330_00115</name>
</gene>
<keyword evidence="10" id="KW-0067">ATP-binding</keyword>
<dbReference type="SMART" id="SM00487">
    <property type="entry name" value="DEXDc"/>
    <property type="match status" value="1"/>
</dbReference>
<dbReference type="NCBIfam" id="TIGR00614">
    <property type="entry name" value="recQ_fam"/>
    <property type="match status" value="1"/>
</dbReference>
<dbReference type="Proteomes" id="UP001359886">
    <property type="component" value="Unassembled WGS sequence"/>
</dbReference>
<dbReference type="GO" id="GO:0006260">
    <property type="term" value="P:DNA replication"/>
    <property type="evidence" value="ECO:0007669"/>
    <property type="project" value="InterPro"/>
</dbReference>
<dbReference type="PANTHER" id="PTHR13710">
    <property type="entry name" value="DNA HELICASE RECQ FAMILY MEMBER"/>
    <property type="match status" value="1"/>
</dbReference>
<keyword evidence="7 20" id="KW-0378">Hydrolase</keyword>
<dbReference type="NCBIfam" id="TIGR01389">
    <property type="entry name" value="recQ"/>
    <property type="match status" value="1"/>
</dbReference>
<feature type="domain" description="Helicase ATP-binding" evidence="18">
    <location>
        <begin position="38"/>
        <end position="206"/>
    </location>
</feature>
<feature type="domain" description="HRDC" evidence="17">
    <location>
        <begin position="538"/>
        <end position="613"/>
    </location>
</feature>
<evidence type="ECO:0000256" key="12">
    <source>
        <dbReference type="ARBA" id="ARBA00023172"/>
    </source>
</evidence>
<dbReference type="Pfam" id="PF00570">
    <property type="entry name" value="HRDC"/>
    <property type="match status" value="1"/>
</dbReference>
<dbReference type="AlphaFoldDB" id="A0AAW9R4I3"/>
<dbReference type="InterPro" id="IPR004589">
    <property type="entry name" value="DNA_helicase_ATP-dep_RecQ"/>
</dbReference>
<dbReference type="GO" id="GO:0006281">
    <property type="term" value="P:DNA repair"/>
    <property type="evidence" value="ECO:0007669"/>
    <property type="project" value="UniProtKB-KW"/>
</dbReference>
<dbReference type="SMART" id="SM00956">
    <property type="entry name" value="RQC"/>
    <property type="match status" value="1"/>
</dbReference>
<dbReference type="InterPro" id="IPR001650">
    <property type="entry name" value="Helicase_C-like"/>
</dbReference>
<dbReference type="InterPro" id="IPR027417">
    <property type="entry name" value="P-loop_NTPase"/>
</dbReference>
<evidence type="ECO:0000259" key="18">
    <source>
        <dbReference type="PROSITE" id="PS51192"/>
    </source>
</evidence>
<dbReference type="SUPFAM" id="SSF52540">
    <property type="entry name" value="P-loop containing nucleoside triphosphate hydrolases"/>
    <property type="match status" value="2"/>
</dbReference>
<name>A0AAW9R4I3_9GAMM</name>
<evidence type="ECO:0000259" key="17">
    <source>
        <dbReference type="PROSITE" id="PS50967"/>
    </source>
</evidence>
<evidence type="ECO:0000256" key="15">
    <source>
        <dbReference type="ARBA" id="ARBA00034617"/>
    </source>
</evidence>
<evidence type="ECO:0000256" key="13">
    <source>
        <dbReference type="ARBA" id="ARBA00023204"/>
    </source>
</evidence>
<keyword evidence="5" id="KW-0547">Nucleotide-binding</keyword>
<dbReference type="InterPro" id="IPR014001">
    <property type="entry name" value="Helicase_ATP-bd"/>
</dbReference>
<dbReference type="FunFam" id="1.10.10.10:FF:000175">
    <property type="entry name" value="ATP-dependent DNA helicase RecQ"/>
    <property type="match status" value="1"/>
</dbReference>
<dbReference type="Pfam" id="PF09382">
    <property type="entry name" value="RQC"/>
    <property type="match status" value="1"/>
</dbReference>
<dbReference type="Pfam" id="PF00271">
    <property type="entry name" value="Helicase_C"/>
    <property type="match status" value="1"/>
</dbReference>
<keyword evidence="6" id="KW-0227">DNA damage</keyword>
<evidence type="ECO:0000313" key="20">
    <source>
        <dbReference type="EMBL" id="MEJ8566009.1"/>
    </source>
</evidence>
<dbReference type="InterPro" id="IPR018982">
    <property type="entry name" value="RQC_domain"/>
</dbReference>
<dbReference type="EC" id="5.6.2.4" evidence="16"/>
<evidence type="ECO:0000256" key="16">
    <source>
        <dbReference type="NCBIfam" id="TIGR01389"/>
    </source>
</evidence>
<dbReference type="Pfam" id="PF16124">
    <property type="entry name" value="RecQ_Zn_bind"/>
    <property type="match status" value="1"/>
</dbReference>
<evidence type="ECO:0000256" key="5">
    <source>
        <dbReference type="ARBA" id="ARBA00022741"/>
    </source>
</evidence>
<evidence type="ECO:0000256" key="14">
    <source>
        <dbReference type="ARBA" id="ARBA00023235"/>
    </source>
</evidence>
<dbReference type="SUPFAM" id="SSF47819">
    <property type="entry name" value="HRDC-like"/>
    <property type="match status" value="1"/>
</dbReference>
<dbReference type="Gene3D" id="1.10.10.10">
    <property type="entry name" value="Winged helix-like DNA-binding domain superfamily/Winged helix DNA-binding domain"/>
    <property type="match status" value="1"/>
</dbReference>
<dbReference type="Gene3D" id="3.40.50.300">
    <property type="entry name" value="P-loop containing nucleotide triphosphate hydrolases"/>
    <property type="match status" value="2"/>
</dbReference>
<dbReference type="GO" id="GO:0005524">
    <property type="term" value="F:ATP binding"/>
    <property type="evidence" value="ECO:0007669"/>
    <property type="project" value="UniProtKB-KW"/>
</dbReference>
<keyword evidence="4" id="KW-0479">Metal-binding</keyword>
<dbReference type="InterPro" id="IPR032284">
    <property type="entry name" value="RecQ_Zn-bd"/>
</dbReference>
<dbReference type="InterPro" id="IPR044876">
    <property type="entry name" value="HRDC_dom_sf"/>
</dbReference>
<dbReference type="Gene3D" id="1.10.150.80">
    <property type="entry name" value="HRDC domain"/>
    <property type="match status" value="1"/>
</dbReference>
<dbReference type="InterPro" id="IPR002121">
    <property type="entry name" value="HRDC_dom"/>
</dbReference>
<keyword evidence="21" id="KW-1185">Reference proteome</keyword>
<dbReference type="PANTHER" id="PTHR13710:SF105">
    <property type="entry name" value="ATP-DEPENDENT DNA HELICASE Q1"/>
    <property type="match status" value="1"/>
</dbReference>
<evidence type="ECO:0000313" key="21">
    <source>
        <dbReference type="Proteomes" id="UP001359886"/>
    </source>
</evidence>
<dbReference type="GO" id="GO:0043590">
    <property type="term" value="C:bacterial nucleoid"/>
    <property type="evidence" value="ECO:0007669"/>
    <property type="project" value="TreeGrafter"/>
</dbReference>
<dbReference type="PROSITE" id="PS51192">
    <property type="entry name" value="HELICASE_ATP_BIND_1"/>
    <property type="match status" value="1"/>
</dbReference>
<keyword evidence="11" id="KW-0238">DNA-binding</keyword>
<dbReference type="PROSITE" id="PS50967">
    <property type="entry name" value="HRDC"/>
    <property type="match status" value="1"/>
</dbReference>
<comment type="similarity">
    <text evidence="3">Belongs to the helicase family. RecQ subfamily.</text>
</comment>
<sequence length="613" mass="67782">MQTTRPANPPDDTARPLEHTLQQVFGLQTFRPHQKDIIEHVIGGGDAFVLMPTGGGKSLCYQLPALHRSGTGIVISPLISLMKDQVDALTANGVRAAMYNSNLDAATARSVLAQLRAGELDLLYVAPERVMRQNFVATLQQLEIALVAIDEAHCVSQWGHDFRPEYAALGALREAFPGVPFIALTATADPHTREDIVGVLGLEGARRFATSFDRPNIRYTVLEKNQPRRQLMRFLESRREESGIVYALSRKRVEEVAAFLAAEGFAAAAYHAGLPAAERSAVQERFLRDDRGIVVATVAFGMGIDKPNVRFVVHYDLPRHLEAYYQETGRAGRDGLPAEALLLFGTQDVAAARAQIEQGGSETQRRIESHKLSAMAGFAESLTCRRRVLLGYLGENLETDCGNCDVCLVPPERFDATDAARKVLSCVYRVRQNFGLRHVIDVLRGSDSERIHKFGHHRLSTWGIGREYSTAEWTSIVRQLIHRGYLVQDITRYSVLRLTPLARALLRGEETLELARPRVREAAGSAGRKPARAAVELDADEQRLFEALRTLRKRLADEQGVPPYVIFGDAALAEMCRQRPANEQEFLAINGVGQVKLERHGAAFLEAIAEAAG</sequence>
<dbReference type="PROSITE" id="PS51194">
    <property type="entry name" value="HELICASE_CTER"/>
    <property type="match status" value="1"/>
</dbReference>
<evidence type="ECO:0000256" key="10">
    <source>
        <dbReference type="ARBA" id="ARBA00022840"/>
    </source>
</evidence>
<accession>A0AAW9R4I3</accession>
<keyword evidence="12" id="KW-0233">DNA recombination</keyword>
<evidence type="ECO:0000256" key="8">
    <source>
        <dbReference type="ARBA" id="ARBA00022806"/>
    </source>
</evidence>
<evidence type="ECO:0000256" key="11">
    <source>
        <dbReference type="ARBA" id="ARBA00023125"/>
    </source>
</evidence>
<dbReference type="GO" id="GO:0003677">
    <property type="term" value="F:DNA binding"/>
    <property type="evidence" value="ECO:0007669"/>
    <property type="project" value="UniProtKB-KW"/>
</dbReference>
<keyword evidence="9" id="KW-0862">Zinc</keyword>
<feature type="domain" description="Helicase C-terminal" evidence="19">
    <location>
        <begin position="227"/>
        <end position="375"/>
    </location>
</feature>
<dbReference type="GO" id="GO:0046872">
    <property type="term" value="F:metal ion binding"/>
    <property type="evidence" value="ECO:0007669"/>
    <property type="project" value="UniProtKB-KW"/>
</dbReference>
<dbReference type="GO" id="GO:0009378">
    <property type="term" value="F:four-way junction helicase activity"/>
    <property type="evidence" value="ECO:0007669"/>
    <property type="project" value="TreeGrafter"/>
</dbReference>